<dbReference type="CDD" id="cd00267">
    <property type="entry name" value="ABC_ATPase"/>
    <property type="match status" value="1"/>
</dbReference>
<dbReference type="Gene3D" id="3.40.50.300">
    <property type="entry name" value="P-loop containing nucleotide triphosphate hydrolases"/>
    <property type="match status" value="1"/>
</dbReference>
<dbReference type="InterPro" id="IPR038729">
    <property type="entry name" value="Rad50/SbcC_AAA"/>
</dbReference>
<dbReference type="SUPFAM" id="SSF52540">
    <property type="entry name" value="P-loop containing nucleoside triphosphate hydrolases"/>
    <property type="match status" value="1"/>
</dbReference>
<sequence length="507" mass="58155">MGKIIIENLKSITRLEFNIPRSGIHVLTGVNGSGKTTLLACLQRLTDSYAFQRHFKSSSNNQFDSFRNSKIRYENNGSFVEYTYRNTRWAPTPKRKASLLNTMGYTNAFLVSSNVERFYVQNEELNTRGIQAAPTFYKASMNEIFHTTKYTELRRKKLDGKGRGNGRANYGFLLPAKSVGHQNQYYTEKNFSLGELLILNALFQLENIADDSLILIDEIELALHPKVQVSFLTFLQKMAVQKNLTVILSTHSSSLIKKASKLIYLERNPTNGHVNVEYDCYPALALQNMAIQEEVQPDLVLFVEDDYAKYIIEQLLNYYFGTLVQHRRPIIKILPVGGWPQTLRFTISCSNYLIPQNTGVYAFLDADALPDIQAIQADANRSGSQQELLNLYVANQARIKFLPITPELGLVTLLNDQPHNHAQPLRDIFNEVFDIAQIIIDEQNRGRQYPANPRKAAKIRIDYYIERIANYTNRDENYIKIKLAEYYAQNYCPANHPQLHQLFGPIF</sequence>
<dbReference type="InterPro" id="IPR027417">
    <property type="entry name" value="P-loop_NTPase"/>
</dbReference>
<dbReference type="Pfam" id="PF13476">
    <property type="entry name" value="AAA_23"/>
    <property type="match status" value="1"/>
</dbReference>
<protein>
    <submittedName>
        <fullName evidence="2">AAA family ATPase</fullName>
    </submittedName>
</protein>
<dbReference type="Pfam" id="PF13304">
    <property type="entry name" value="AAA_21"/>
    <property type="match status" value="1"/>
</dbReference>
<organism evidence="2 3">
    <name type="scientific">Chryseobacterium tructae</name>
    <dbReference type="NCBI Taxonomy" id="1037380"/>
    <lineage>
        <taxon>Bacteria</taxon>
        <taxon>Pseudomonadati</taxon>
        <taxon>Bacteroidota</taxon>
        <taxon>Flavobacteriia</taxon>
        <taxon>Flavobacteriales</taxon>
        <taxon>Weeksellaceae</taxon>
        <taxon>Chryseobacterium group</taxon>
        <taxon>Chryseobacterium</taxon>
    </lineage>
</organism>
<dbReference type="EMBL" id="JBHRYO010000002">
    <property type="protein sequence ID" value="MFC3756559.1"/>
    <property type="molecule type" value="Genomic_DNA"/>
</dbReference>
<dbReference type="RefSeq" id="WP_290297125.1">
    <property type="nucleotide sequence ID" value="NZ_JAUFQR010000001.1"/>
</dbReference>
<dbReference type="Proteomes" id="UP001595735">
    <property type="component" value="Unassembled WGS sequence"/>
</dbReference>
<gene>
    <name evidence="2" type="ORF">ACFONJ_11325</name>
</gene>
<reference evidence="3" key="1">
    <citation type="journal article" date="2019" name="Int. J. Syst. Evol. Microbiol.">
        <title>The Global Catalogue of Microorganisms (GCM) 10K type strain sequencing project: providing services to taxonomists for standard genome sequencing and annotation.</title>
        <authorList>
            <consortium name="The Broad Institute Genomics Platform"/>
            <consortium name="The Broad Institute Genome Sequencing Center for Infectious Disease"/>
            <person name="Wu L."/>
            <person name="Ma J."/>
        </authorList>
    </citation>
    <scope>NUCLEOTIDE SEQUENCE [LARGE SCALE GENOMIC DNA]</scope>
    <source>
        <strain evidence="3">CECT 7798</strain>
    </source>
</reference>
<dbReference type="PANTHER" id="PTHR43581">
    <property type="entry name" value="ATP/GTP PHOSPHATASE"/>
    <property type="match status" value="1"/>
</dbReference>
<dbReference type="PANTHER" id="PTHR43581:SF2">
    <property type="entry name" value="EXCINUCLEASE ATPASE SUBUNIT"/>
    <property type="match status" value="1"/>
</dbReference>
<evidence type="ECO:0000259" key="1">
    <source>
        <dbReference type="SMART" id="SM00382"/>
    </source>
</evidence>
<evidence type="ECO:0000313" key="3">
    <source>
        <dbReference type="Proteomes" id="UP001595735"/>
    </source>
</evidence>
<dbReference type="InterPro" id="IPR003593">
    <property type="entry name" value="AAA+_ATPase"/>
</dbReference>
<evidence type="ECO:0000313" key="2">
    <source>
        <dbReference type="EMBL" id="MFC3756559.1"/>
    </source>
</evidence>
<dbReference type="InterPro" id="IPR051396">
    <property type="entry name" value="Bact_Antivir_Def_Nuclease"/>
</dbReference>
<accession>A0ABV7XVG2</accession>
<comment type="caution">
    <text evidence="2">The sequence shown here is derived from an EMBL/GenBank/DDBJ whole genome shotgun (WGS) entry which is preliminary data.</text>
</comment>
<dbReference type="InterPro" id="IPR003959">
    <property type="entry name" value="ATPase_AAA_core"/>
</dbReference>
<proteinExistence type="predicted"/>
<feature type="domain" description="AAA+ ATPase" evidence="1">
    <location>
        <begin position="21"/>
        <end position="269"/>
    </location>
</feature>
<dbReference type="SMART" id="SM00382">
    <property type="entry name" value="AAA"/>
    <property type="match status" value="1"/>
</dbReference>
<keyword evidence="3" id="KW-1185">Reference proteome</keyword>
<name>A0ABV7XVG2_9FLAO</name>